<dbReference type="Proteomes" id="UP001370348">
    <property type="component" value="Chromosome"/>
</dbReference>
<dbReference type="EMBL" id="CP089984">
    <property type="protein sequence ID" value="WXB13786.1"/>
    <property type="molecule type" value="Genomic_DNA"/>
</dbReference>
<gene>
    <name evidence="1" type="ORF">LZC94_38880</name>
</gene>
<dbReference type="InterPro" id="IPR007612">
    <property type="entry name" value="LOR"/>
</dbReference>
<organism evidence="1 2">
    <name type="scientific">Pendulispora albinea</name>
    <dbReference type="NCBI Taxonomy" id="2741071"/>
    <lineage>
        <taxon>Bacteria</taxon>
        <taxon>Pseudomonadati</taxon>
        <taxon>Myxococcota</taxon>
        <taxon>Myxococcia</taxon>
        <taxon>Myxococcales</taxon>
        <taxon>Sorangiineae</taxon>
        <taxon>Pendulisporaceae</taxon>
        <taxon>Pendulispora</taxon>
    </lineage>
</organism>
<protein>
    <submittedName>
        <fullName evidence="1">Uncharacterized protein</fullName>
    </submittedName>
</protein>
<dbReference type="SUPFAM" id="SSF54518">
    <property type="entry name" value="Tubby C-terminal domain-like"/>
    <property type="match status" value="1"/>
</dbReference>
<evidence type="ECO:0000313" key="2">
    <source>
        <dbReference type="Proteomes" id="UP001370348"/>
    </source>
</evidence>
<accession>A0ABZ2LVH1</accession>
<dbReference type="Pfam" id="PF04525">
    <property type="entry name" value="LOR"/>
    <property type="match status" value="1"/>
</dbReference>
<reference evidence="1 2" key="1">
    <citation type="submission" date="2021-12" db="EMBL/GenBank/DDBJ databases">
        <title>Discovery of the Pendulisporaceae a myxobacterial family with distinct sporulation behavior and unique specialized metabolism.</title>
        <authorList>
            <person name="Garcia R."/>
            <person name="Popoff A."/>
            <person name="Bader C.D."/>
            <person name="Loehr J."/>
            <person name="Walesch S."/>
            <person name="Walt C."/>
            <person name="Boldt J."/>
            <person name="Bunk B."/>
            <person name="Haeckl F.J.F.P.J."/>
            <person name="Gunesch A.P."/>
            <person name="Birkelbach J."/>
            <person name="Nuebel U."/>
            <person name="Pietschmann T."/>
            <person name="Bach T."/>
            <person name="Mueller R."/>
        </authorList>
    </citation>
    <scope>NUCLEOTIDE SEQUENCE [LARGE SCALE GENOMIC DNA]</scope>
    <source>
        <strain evidence="1 2">MSr11954</strain>
    </source>
</reference>
<proteinExistence type="predicted"/>
<evidence type="ECO:0000313" key="1">
    <source>
        <dbReference type="EMBL" id="WXB13786.1"/>
    </source>
</evidence>
<sequence length="160" mass="17384">MSQFVVTQRFMSLASNYDVTAPGSEQVLLTIKGTLMSATPLFSLVEGTDGKELGTLRGNFAKTQFHIYAADGKELAVVDFPAIALKKKLSLRIGDREYTADGGVFSGVFQCKDAAGNIAIEISKVRSVRDKFSVVTKDDIQQEVGLLAAVAIHSRFFEMI</sequence>
<dbReference type="RefSeq" id="WP_394823402.1">
    <property type="nucleotide sequence ID" value="NZ_CP089984.1"/>
</dbReference>
<dbReference type="InterPro" id="IPR025659">
    <property type="entry name" value="Tubby-like_C"/>
</dbReference>
<keyword evidence="2" id="KW-1185">Reference proteome</keyword>
<name>A0ABZ2LVH1_9BACT</name>